<sequence>MSPITAALESNDLVLEILRSAPSFKIFSSLSQVCKRFQHVAKANEASILGDIAARVLPKEALDLFDKQRPSTMSFFELARYRQHVGDHKRESWDVRHKADPRKGWLSKVEIGFILEDEKFVDSLLARVVNAMKDVATTSTKVEIRRALYTFLMLISQFRFVGIHEFVPRDDDDDDIVLRFAWKVSREQFLKELRPYSEDNGLGLFKWVYDYTYAASLDTRLIFDVLGLEKHLVECAWWFKPVEMLRAPNPLGQVSDLVDNSLKRFWLVNMFDSSKVEFRKSYDRDAPDSVEEMFPFACNKTWRRAKQETRDKYLDELEKLRRGGESGFNDNYNPRLFRKLSFPVYAGAGKYERRDILTIGKNGWKALSRAEKGLIEEFETDDWLAGFTVSDAEAMLDSDGY</sequence>
<reference evidence="1 2" key="1">
    <citation type="journal article" date="2018" name="Nat. Ecol. Evol.">
        <title>Pezizomycetes genomes reveal the molecular basis of ectomycorrhizal truffle lifestyle.</title>
        <authorList>
            <person name="Murat C."/>
            <person name="Payen T."/>
            <person name="Noel B."/>
            <person name="Kuo A."/>
            <person name="Morin E."/>
            <person name="Chen J."/>
            <person name="Kohler A."/>
            <person name="Krizsan K."/>
            <person name="Balestrini R."/>
            <person name="Da Silva C."/>
            <person name="Montanini B."/>
            <person name="Hainaut M."/>
            <person name="Levati E."/>
            <person name="Barry K.W."/>
            <person name="Belfiori B."/>
            <person name="Cichocki N."/>
            <person name="Clum A."/>
            <person name="Dockter R.B."/>
            <person name="Fauchery L."/>
            <person name="Guy J."/>
            <person name="Iotti M."/>
            <person name="Le Tacon F."/>
            <person name="Lindquist E.A."/>
            <person name="Lipzen A."/>
            <person name="Malagnac F."/>
            <person name="Mello A."/>
            <person name="Molinier V."/>
            <person name="Miyauchi S."/>
            <person name="Poulain J."/>
            <person name="Riccioni C."/>
            <person name="Rubini A."/>
            <person name="Sitrit Y."/>
            <person name="Splivallo R."/>
            <person name="Traeger S."/>
            <person name="Wang M."/>
            <person name="Zifcakova L."/>
            <person name="Wipf D."/>
            <person name="Zambonelli A."/>
            <person name="Paolocci F."/>
            <person name="Nowrousian M."/>
            <person name="Ottonello S."/>
            <person name="Baldrian P."/>
            <person name="Spatafora J.W."/>
            <person name="Henrissat B."/>
            <person name="Nagy L.G."/>
            <person name="Aury J.M."/>
            <person name="Wincker P."/>
            <person name="Grigoriev I.V."/>
            <person name="Bonfante P."/>
            <person name="Martin F.M."/>
        </authorList>
    </citation>
    <scope>NUCLEOTIDE SEQUENCE [LARGE SCALE GENOMIC DNA]</scope>
    <source>
        <strain evidence="1 2">RN42</strain>
    </source>
</reference>
<accession>A0A3N4ILU3</accession>
<evidence type="ECO:0008006" key="3">
    <source>
        <dbReference type="Google" id="ProtNLM"/>
    </source>
</evidence>
<proteinExistence type="predicted"/>
<dbReference type="Proteomes" id="UP000275078">
    <property type="component" value="Unassembled WGS sequence"/>
</dbReference>
<name>A0A3N4ILU3_ASCIM</name>
<dbReference type="EMBL" id="ML119655">
    <property type="protein sequence ID" value="RPA85100.1"/>
    <property type="molecule type" value="Genomic_DNA"/>
</dbReference>
<gene>
    <name evidence="1" type="ORF">BJ508DRAFT_412239</name>
</gene>
<organism evidence="1 2">
    <name type="scientific">Ascobolus immersus RN42</name>
    <dbReference type="NCBI Taxonomy" id="1160509"/>
    <lineage>
        <taxon>Eukaryota</taxon>
        <taxon>Fungi</taxon>
        <taxon>Dikarya</taxon>
        <taxon>Ascomycota</taxon>
        <taxon>Pezizomycotina</taxon>
        <taxon>Pezizomycetes</taxon>
        <taxon>Pezizales</taxon>
        <taxon>Ascobolaceae</taxon>
        <taxon>Ascobolus</taxon>
    </lineage>
</organism>
<keyword evidence="2" id="KW-1185">Reference proteome</keyword>
<dbReference type="AlphaFoldDB" id="A0A3N4ILU3"/>
<evidence type="ECO:0000313" key="1">
    <source>
        <dbReference type="EMBL" id="RPA85100.1"/>
    </source>
</evidence>
<evidence type="ECO:0000313" key="2">
    <source>
        <dbReference type="Proteomes" id="UP000275078"/>
    </source>
</evidence>
<protein>
    <recommendedName>
        <fullName evidence="3">F-box domain-containing protein</fullName>
    </recommendedName>
</protein>